<accession>A0A820WQ73</accession>
<evidence type="ECO:0000259" key="3">
    <source>
        <dbReference type="PROSITE" id="PS50026"/>
    </source>
</evidence>
<dbReference type="InterPro" id="IPR000742">
    <property type="entry name" value="EGF"/>
</dbReference>
<keyword evidence="1" id="KW-0245">EGF-like domain</keyword>
<keyword evidence="2" id="KW-0812">Transmembrane</keyword>
<keyword evidence="1" id="KW-1015">Disulfide bond</keyword>
<dbReference type="AlphaFoldDB" id="A0A820WQ73"/>
<name>A0A820WQ73_9BILA</name>
<keyword evidence="2" id="KW-0472">Membrane</keyword>
<protein>
    <recommendedName>
        <fullName evidence="3">EGF-like domain-containing protein</fullName>
    </recommendedName>
</protein>
<evidence type="ECO:0000313" key="5">
    <source>
        <dbReference type="Proteomes" id="UP000663851"/>
    </source>
</evidence>
<dbReference type="Proteomes" id="UP000663851">
    <property type="component" value="Unassembled WGS sequence"/>
</dbReference>
<proteinExistence type="predicted"/>
<evidence type="ECO:0000256" key="1">
    <source>
        <dbReference type="PROSITE-ProRule" id="PRU00076"/>
    </source>
</evidence>
<keyword evidence="2" id="KW-1133">Transmembrane helix</keyword>
<sequence>MGIIITLIDNAGLIQSHERATYIPIHDCNTKIPARYHCHRVCNLKHREQKKVVNSEFCLCLLAKMLPRCFIKSICQKNICMNGGLCVPHNDRISLTNFTCACQDEFSGKRCEYEDAKIDISFYDVSIPQSLLVHFITVREHDLESKFYLTVLQRIYTPSVTIPTKIARSQYYTQCQFNTQQFGLSLDAILGYQIRSNLPISRQSIYVKISVIVTLIMLLFGLISGILSILTFQSKPCLKVG</sequence>
<dbReference type="EMBL" id="CAJOBO010004412">
    <property type="protein sequence ID" value="CAF4520148.1"/>
    <property type="molecule type" value="Genomic_DNA"/>
</dbReference>
<comment type="caution">
    <text evidence="1">Lacks conserved residue(s) required for the propagation of feature annotation.</text>
</comment>
<feature type="transmembrane region" description="Helical" evidence="2">
    <location>
        <begin position="205"/>
        <end position="232"/>
    </location>
</feature>
<reference evidence="4" key="1">
    <citation type="submission" date="2021-02" db="EMBL/GenBank/DDBJ databases">
        <authorList>
            <person name="Nowell W R."/>
        </authorList>
    </citation>
    <scope>NUCLEOTIDE SEQUENCE</scope>
</reference>
<dbReference type="PROSITE" id="PS50026">
    <property type="entry name" value="EGF_3"/>
    <property type="match status" value="1"/>
</dbReference>
<dbReference type="PROSITE" id="PS00022">
    <property type="entry name" value="EGF_1"/>
    <property type="match status" value="1"/>
</dbReference>
<gene>
    <name evidence="4" type="ORF">HFQ381_LOCUS29068</name>
</gene>
<dbReference type="SMART" id="SM00181">
    <property type="entry name" value="EGF"/>
    <property type="match status" value="1"/>
</dbReference>
<feature type="disulfide bond" evidence="1">
    <location>
        <begin position="102"/>
        <end position="111"/>
    </location>
</feature>
<evidence type="ECO:0000256" key="2">
    <source>
        <dbReference type="SAM" id="Phobius"/>
    </source>
</evidence>
<dbReference type="SUPFAM" id="SSF57196">
    <property type="entry name" value="EGF/Laminin"/>
    <property type="match status" value="1"/>
</dbReference>
<feature type="non-terminal residue" evidence="4">
    <location>
        <position position="1"/>
    </location>
</feature>
<dbReference type="Gene3D" id="2.10.25.10">
    <property type="entry name" value="Laminin"/>
    <property type="match status" value="1"/>
</dbReference>
<feature type="domain" description="EGF-like" evidence="3">
    <location>
        <begin position="71"/>
        <end position="112"/>
    </location>
</feature>
<dbReference type="CDD" id="cd00054">
    <property type="entry name" value="EGF_CA"/>
    <property type="match status" value="1"/>
</dbReference>
<comment type="caution">
    <text evidence="4">The sequence shown here is derived from an EMBL/GenBank/DDBJ whole genome shotgun (WGS) entry which is preliminary data.</text>
</comment>
<organism evidence="4 5">
    <name type="scientific">Rotaria socialis</name>
    <dbReference type="NCBI Taxonomy" id="392032"/>
    <lineage>
        <taxon>Eukaryota</taxon>
        <taxon>Metazoa</taxon>
        <taxon>Spiralia</taxon>
        <taxon>Gnathifera</taxon>
        <taxon>Rotifera</taxon>
        <taxon>Eurotatoria</taxon>
        <taxon>Bdelloidea</taxon>
        <taxon>Philodinida</taxon>
        <taxon>Philodinidae</taxon>
        <taxon>Rotaria</taxon>
    </lineage>
</organism>
<evidence type="ECO:0000313" key="4">
    <source>
        <dbReference type="EMBL" id="CAF4520148.1"/>
    </source>
</evidence>